<organism evidence="4 5">
    <name type="scientific">Sphingopyxis lindanitolerans</name>
    <dbReference type="NCBI Taxonomy" id="2054227"/>
    <lineage>
        <taxon>Bacteria</taxon>
        <taxon>Pseudomonadati</taxon>
        <taxon>Pseudomonadota</taxon>
        <taxon>Alphaproteobacteria</taxon>
        <taxon>Sphingomonadales</taxon>
        <taxon>Sphingomonadaceae</taxon>
        <taxon>Sphingopyxis</taxon>
    </lineage>
</organism>
<dbReference type="PANTHER" id="PTHR33741">
    <property type="entry name" value="TRANSMEMBRANE PROTEIN DDB_G0269096-RELATED"/>
    <property type="match status" value="1"/>
</dbReference>
<name>A0A2S8AZZ8_9SPHN</name>
<keyword evidence="2" id="KW-0472">Membrane</keyword>
<evidence type="ECO:0000256" key="2">
    <source>
        <dbReference type="SAM" id="Phobius"/>
    </source>
</evidence>
<geneLocation type="plasmid" evidence="4">
    <name>unnamed1</name>
</geneLocation>
<keyword evidence="5" id="KW-1185">Reference proteome</keyword>
<evidence type="ECO:0000313" key="4">
    <source>
        <dbReference type="EMBL" id="PQM25677.1"/>
    </source>
</evidence>
<comment type="caution">
    <text evidence="4">The sequence shown here is derived from an EMBL/GenBank/DDBJ whole genome shotgun (WGS) entry which is preliminary data.</text>
</comment>
<feature type="transmembrane region" description="Helical" evidence="2">
    <location>
        <begin position="179"/>
        <end position="200"/>
    </location>
</feature>
<dbReference type="Proteomes" id="UP000238954">
    <property type="component" value="Unassembled WGS sequence"/>
</dbReference>
<dbReference type="InterPro" id="IPR058581">
    <property type="entry name" value="TM_HPP"/>
</dbReference>
<dbReference type="PANTHER" id="PTHR33741:SF5">
    <property type="entry name" value="TRANSMEMBRANE PROTEIN DDB_G0269096-RELATED"/>
    <property type="match status" value="1"/>
</dbReference>
<feature type="transmembrane region" description="Helical" evidence="2">
    <location>
        <begin position="91"/>
        <end position="111"/>
    </location>
</feature>
<feature type="domain" description="HPP transmembrane region" evidence="3">
    <location>
        <begin position="73"/>
        <end position="198"/>
    </location>
</feature>
<gene>
    <name evidence="4" type="ORF">CVO77_19700</name>
</gene>
<protein>
    <recommendedName>
        <fullName evidence="3">HPP transmembrane region domain-containing protein</fullName>
    </recommendedName>
</protein>
<dbReference type="EMBL" id="PHFW01000004">
    <property type="protein sequence ID" value="PQM25677.1"/>
    <property type="molecule type" value="Genomic_DNA"/>
</dbReference>
<keyword evidence="2" id="KW-1133">Transmembrane helix</keyword>
<dbReference type="Pfam" id="PF04982">
    <property type="entry name" value="TM_HPP"/>
    <property type="match status" value="1"/>
</dbReference>
<accession>A0A2S8AZZ8</accession>
<reference evidence="5" key="1">
    <citation type="submission" date="2017-11" db="EMBL/GenBank/DDBJ databases">
        <title>The complete genome sequence of Sphingopyxis pomeranensis sp. nov. strain WS5A3p.</title>
        <authorList>
            <person name="Kaminski M.A."/>
        </authorList>
    </citation>
    <scope>NUCLEOTIDE SEQUENCE [LARGE SCALE GENOMIC DNA]</scope>
    <source>
        <strain evidence="5">WS5A3p</strain>
    </source>
</reference>
<evidence type="ECO:0000259" key="3">
    <source>
        <dbReference type="Pfam" id="PF04982"/>
    </source>
</evidence>
<feature type="transmembrane region" description="Helical" evidence="2">
    <location>
        <begin position="118"/>
        <end position="136"/>
    </location>
</feature>
<dbReference type="AlphaFoldDB" id="A0A2S8AZZ8"/>
<evidence type="ECO:0000256" key="1">
    <source>
        <dbReference type="SAM" id="MobiDB-lite"/>
    </source>
</evidence>
<keyword evidence="4" id="KW-0614">Plasmid</keyword>
<sequence>MPLCLCASAWGKESVRCLNAYDQDTSVLSDESAQVADVESGSAPNGVLVAGDSEERSRRSVPPPITAAIAGGSAMGAVVGLLVAISQAFSSALVITALASSTATVIGTSGTPPTRPSAILYGHISSALCGLAIAAMMAPGPLAYGVAVGLASGVMLVTRRLHPPAAANAIISFIYRDTMIAYLFAVIAIAFSLALLSVILRARVSMQRPVDE</sequence>
<evidence type="ECO:0000313" key="5">
    <source>
        <dbReference type="Proteomes" id="UP000238954"/>
    </source>
</evidence>
<keyword evidence="2" id="KW-0812">Transmembrane</keyword>
<proteinExistence type="predicted"/>
<dbReference type="InterPro" id="IPR007065">
    <property type="entry name" value="HPP"/>
</dbReference>
<feature type="region of interest" description="Disordered" evidence="1">
    <location>
        <begin position="37"/>
        <end position="61"/>
    </location>
</feature>
<feature type="transmembrane region" description="Helical" evidence="2">
    <location>
        <begin position="65"/>
        <end position="85"/>
    </location>
</feature>